<dbReference type="RefSeq" id="WP_348944381.1">
    <property type="nucleotide sequence ID" value="NZ_CP157355.1"/>
</dbReference>
<evidence type="ECO:0000313" key="1">
    <source>
        <dbReference type="EMBL" id="XBM00012.1"/>
    </source>
</evidence>
<dbReference type="EMBL" id="CP157355">
    <property type="protein sequence ID" value="XBM00012.1"/>
    <property type="molecule type" value="Genomic_DNA"/>
</dbReference>
<evidence type="ECO:0008006" key="2">
    <source>
        <dbReference type="Google" id="ProtNLM"/>
    </source>
</evidence>
<dbReference type="AlphaFoldDB" id="A0AAU7F7E2"/>
<accession>A0AAU7F7E2</accession>
<dbReference type="KEGG" id="cmav:ABHF33_13175"/>
<name>A0AAU7F7E2_9NEIS</name>
<protein>
    <recommendedName>
        <fullName evidence="2">Transposase</fullName>
    </recommendedName>
</protein>
<organism evidence="1">
    <name type="scientific">Chitinibacter mangrovi</name>
    <dbReference type="NCBI Taxonomy" id="3153927"/>
    <lineage>
        <taxon>Bacteria</taxon>
        <taxon>Pseudomonadati</taxon>
        <taxon>Pseudomonadota</taxon>
        <taxon>Betaproteobacteria</taxon>
        <taxon>Neisseriales</taxon>
        <taxon>Chitinibacteraceae</taxon>
        <taxon>Chitinibacter</taxon>
    </lineage>
</organism>
<gene>
    <name evidence="1" type="ORF">ABHF33_13175</name>
</gene>
<sequence length="83" mass="9716">MAKEVGAAATDLSFQMALGYLQYEWSWLATNSPGKIPKQLHHLRERLRELLLPKQRRGRECPRVVKALPKRYPTRKIMKTDLK</sequence>
<proteinExistence type="predicted"/>
<reference evidence="1" key="1">
    <citation type="submission" date="2024-05" db="EMBL/GenBank/DDBJ databases">
        <authorList>
            <person name="Yang L."/>
            <person name="Pan L."/>
        </authorList>
    </citation>
    <scope>NUCLEOTIDE SEQUENCE</scope>
    <source>
        <strain evidence="1">FCG-7</strain>
    </source>
</reference>